<feature type="compositionally biased region" description="Basic and acidic residues" evidence="1">
    <location>
        <begin position="1"/>
        <end position="11"/>
    </location>
</feature>
<evidence type="ECO:0000313" key="2">
    <source>
        <dbReference type="EMBL" id="ROI15590.1"/>
    </source>
</evidence>
<evidence type="ECO:0000256" key="1">
    <source>
        <dbReference type="SAM" id="MobiDB-lite"/>
    </source>
</evidence>
<gene>
    <name evidence="2" type="ORF">DPX16_2537</name>
</gene>
<evidence type="ECO:0000313" key="3">
    <source>
        <dbReference type="Proteomes" id="UP000281406"/>
    </source>
</evidence>
<dbReference type="EMBL" id="RJVU01079719">
    <property type="protein sequence ID" value="ROI15590.1"/>
    <property type="molecule type" value="Genomic_DNA"/>
</dbReference>
<dbReference type="OrthoDB" id="2333662at2759"/>
<organism evidence="2 3">
    <name type="scientific">Anabarilius grahami</name>
    <name type="common">Kanglang fish</name>
    <name type="synonym">Barilius grahami</name>
    <dbReference type="NCBI Taxonomy" id="495550"/>
    <lineage>
        <taxon>Eukaryota</taxon>
        <taxon>Metazoa</taxon>
        <taxon>Chordata</taxon>
        <taxon>Craniata</taxon>
        <taxon>Vertebrata</taxon>
        <taxon>Euteleostomi</taxon>
        <taxon>Actinopterygii</taxon>
        <taxon>Neopterygii</taxon>
        <taxon>Teleostei</taxon>
        <taxon>Ostariophysi</taxon>
        <taxon>Cypriniformes</taxon>
        <taxon>Xenocyprididae</taxon>
        <taxon>Xenocypridinae</taxon>
        <taxon>Xenocypridinae incertae sedis</taxon>
        <taxon>Anabarilius</taxon>
    </lineage>
</organism>
<proteinExistence type="predicted"/>
<feature type="region of interest" description="Disordered" evidence="1">
    <location>
        <begin position="1"/>
        <end position="39"/>
    </location>
</feature>
<keyword evidence="3" id="KW-1185">Reference proteome</keyword>
<dbReference type="Proteomes" id="UP000281406">
    <property type="component" value="Unassembled WGS sequence"/>
</dbReference>
<dbReference type="AlphaFoldDB" id="A0A3N0XE32"/>
<protein>
    <submittedName>
        <fullName evidence="2">Uncharacterized protein</fullName>
    </submittedName>
</protein>
<name>A0A3N0XE32_ANAGA</name>
<reference evidence="2 3" key="1">
    <citation type="submission" date="2018-10" db="EMBL/GenBank/DDBJ databases">
        <title>Genome assembly for a Yunnan-Guizhou Plateau 3E fish, Anabarilius grahami (Regan), and its evolutionary and genetic applications.</title>
        <authorList>
            <person name="Jiang W."/>
        </authorList>
    </citation>
    <scope>NUCLEOTIDE SEQUENCE [LARGE SCALE GENOMIC DNA]</scope>
    <source>
        <strain evidence="2">AG-KIZ</strain>
        <tissue evidence="2">Muscle</tissue>
    </source>
</reference>
<comment type="caution">
    <text evidence="2">The sequence shown here is derived from an EMBL/GenBank/DDBJ whole genome shotgun (WGS) entry which is preliminary data.</text>
</comment>
<sequence length="197" mass="20487">MSENRELRYRADEEESDEEHYVYQPGETTGKNKNSGTKKPMKCDVVKGAVKDMIGMIDTYDRKGAAYTESTYARAGTYVSGFEDEQEKRIPKAGVCVEAGVGLARAELSVLEAEARGPNASAGAEANVAGVGAMARAELASASAKAGPFGVKLGLGVDTGVSAGVDGLEAKFLGTGFKFGPNTSVSVLGSEVSCVVM</sequence>
<accession>A0A3N0XE32</accession>
<feature type="compositionally biased region" description="Low complexity" evidence="1">
    <location>
        <begin position="28"/>
        <end position="38"/>
    </location>
</feature>